<evidence type="ECO:0000313" key="2">
    <source>
        <dbReference type="WBParaSite" id="TMUE_2000009553.1"/>
    </source>
</evidence>
<dbReference type="WBParaSite" id="TMUE_2000009553.1">
    <property type="protein sequence ID" value="TMUE_2000009553.1"/>
    <property type="gene ID" value="WBGene00286984"/>
</dbReference>
<protein>
    <submittedName>
        <fullName evidence="2">Uncharacterized protein</fullName>
    </submittedName>
</protein>
<name>A0A5S6QQW5_TRIMR</name>
<organism evidence="1 2">
    <name type="scientific">Trichuris muris</name>
    <name type="common">Mouse whipworm</name>
    <dbReference type="NCBI Taxonomy" id="70415"/>
    <lineage>
        <taxon>Eukaryota</taxon>
        <taxon>Metazoa</taxon>
        <taxon>Ecdysozoa</taxon>
        <taxon>Nematoda</taxon>
        <taxon>Enoplea</taxon>
        <taxon>Dorylaimia</taxon>
        <taxon>Trichinellida</taxon>
        <taxon>Trichuridae</taxon>
        <taxon>Trichuris</taxon>
    </lineage>
</organism>
<proteinExistence type="predicted"/>
<keyword evidence="1" id="KW-1185">Reference proteome</keyword>
<dbReference type="AlphaFoldDB" id="A0A5S6QQW5"/>
<sequence>MLGQKVSTEDGDLSMALFRMSCETGAAMPPVCAYTQILLKSRYAGSGGDDDRSGGSILRMIVYLRIELKRLNQNLSSPEEITLIDAKSQKELQCLRKIYALLSSKYERVSRRWLSGCYLVETDYRSLSAYCVLLFLSHVHLFYVKRNLETFAQTVSCCNVSSDMWDVICTLLPAPLLDVGEQTQGLINLLRSELRWMESTIPAFWEKMSNDWRNSVEKLLKHVPLFHSILNTFQCRFDNGLRSRQEHLSLGYVASVFVNMTLVGRRAVAVVCLQNNEPEVQAAKVAKVCRHWRRRLLTRCWELGVSVGNVELCRLAALRGVNESIVNDDLHPQPGGSDVDVSFPLSGAQKSDLELYEAVLADISARPVQVEESCLAFEESVDSSLVLPSLENENYLNRTICIEDAMNAELAEHVNSSIIGSWNQEIVSVNCYKGLEKWSSKGIASGRSGLLIASLC</sequence>
<dbReference type="Proteomes" id="UP000046395">
    <property type="component" value="Unassembled WGS sequence"/>
</dbReference>
<reference evidence="2" key="1">
    <citation type="submission" date="2019-12" db="UniProtKB">
        <authorList>
            <consortium name="WormBaseParasite"/>
        </authorList>
    </citation>
    <scope>IDENTIFICATION</scope>
</reference>
<accession>A0A5S6QQW5</accession>
<evidence type="ECO:0000313" key="1">
    <source>
        <dbReference type="Proteomes" id="UP000046395"/>
    </source>
</evidence>